<gene>
    <name evidence="2" type="ORF">M8332_00530</name>
</gene>
<dbReference type="Proteomes" id="UP001057532">
    <property type="component" value="Chromosome"/>
</dbReference>
<evidence type="ECO:0000313" key="3">
    <source>
        <dbReference type="Proteomes" id="UP001057532"/>
    </source>
</evidence>
<evidence type="ECO:0000313" key="2">
    <source>
        <dbReference type="EMBL" id="USS93388.1"/>
    </source>
</evidence>
<evidence type="ECO:0000259" key="1">
    <source>
        <dbReference type="Pfam" id="PF08759"/>
    </source>
</evidence>
<sequence>MKASVFIDKAVNDIVYIPIYQVKYKRKYKEFAIATIQQTIDAIVDKQVSLSRFGDGEFKWIHMIEQNSYEKESPELSKRLLEVMNTKDPRVQVGLPQAFRDPTVLTAKKYWEREMGKYGKQWTSDPDPNKQYLNTSVTRPYMDLIDKSVADYVFAKFKGYLKHKTVLMIEGSATKFGENNDLLSQAKRVVRLTCPDRNAFESYATIFSTAVQKMKTEGIDLVLVALGPTATILTYDLARSTTQQVLDVGHMDIEYSWYLNGDTKRVPVAGKAVNEVE</sequence>
<organism evidence="2 3">
    <name type="scientific">Fructilactobacillus ixorae</name>
    <dbReference type="NCBI Taxonomy" id="1750535"/>
    <lineage>
        <taxon>Bacteria</taxon>
        <taxon>Bacillati</taxon>
        <taxon>Bacillota</taxon>
        <taxon>Bacilli</taxon>
        <taxon>Lactobacillales</taxon>
        <taxon>Lactobacillaceae</taxon>
        <taxon>Fructilactobacillus</taxon>
    </lineage>
</organism>
<reference evidence="2" key="1">
    <citation type="submission" date="2022-05" db="EMBL/GenBank/DDBJ databases">
        <authorList>
            <person name="Oliphant S.A."/>
            <person name="Watson-Haigh N.S."/>
            <person name="Sumby K.M."/>
            <person name="Gardner J.M."/>
            <person name="Jiranek V."/>
        </authorList>
    </citation>
    <scope>NUCLEOTIDE SEQUENCE</scope>
    <source>
        <strain evidence="2">Ru20-1</strain>
    </source>
</reference>
<dbReference type="RefSeq" id="WP_252780217.1">
    <property type="nucleotide sequence ID" value="NZ_CP097478.1"/>
</dbReference>
<dbReference type="InterPro" id="IPR014869">
    <property type="entry name" value="GT-D"/>
</dbReference>
<keyword evidence="3" id="KW-1185">Reference proteome</keyword>
<dbReference type="EMBL" id="CP097478">
    <property type="protein sequence ID" value="USS93388.1"/>
    <property type="molecule type" value="Genomic_DNA"/>
</dbReference>
<accession>A0ABY5C6C7</accession>
<protein>
    <submittedName>
        <fullName evidence="2">GT-D fold domain-containing glycosyltransferase</fullName>
    </submittedName>
</protein>
<proteinExistence type="predicted"/>
<dbReference type="Pfam" id="PF08759">
    <property type="entry name" value="GT-D"/>
    <property type="match status" value="1"/>
</dbReference>
<feature type="domain" description="Glycosyltransferase GT-D fold" evidence="1">
    <location>
        <begin position="51"/>
        <end position="275"/>
    </location>
</feature>
<name>A0ABY5C6C7_9LACO</name>